<evidence type="ECO:0000256" key="1">
    <source>
        <dbReference type="ARBA" id="ARBA00004196"/>
    </source>
</evidence>
<accession>A0A3B1DN15</accession>
<dbReference type="SUPFAM" id="SSF53850">
    <property type="entry name" value="Periplasmic binding protein-like II"/>
    <property type="match status" value="1"/>
</dbReference>
<dbReference type="InterPro" id="IPR000914">
    <property type="entry name" value="SBP_5_dom"/>
</dbReference>
<dbReference type="AlphaFoldDB" id="A0A3B1DN15"/>
<gene>
    <name evidence="7" type="ORF">MNBD_NITROSPIRAE01-157</name>
</gene>
<keyword evidence="3" id="KW-0813">Transport</keyword>
<dbReference type="PIRSF" id="PIRSF002741">
    <property type="entry name" value="MppA"/>
    <property type="match status" value="1"/>
</dbReference>
<dbReference type="InterPro" id="IPR039424">
    <property type="entry name" value="SBP_5"/>
</dbReference>
<dbReference type="PROSITE" id="PS51257">
    <property type="entry name" value="PROKAR_LIPOPROTEIN"/>
    <property type="match status" value="1"/>
</dbReference>
<dbReference type="GO" id="GO:0015833">
    <property type="term" value="P:peptide transport"/>
    <property type="evidence" value="ECO:0007669"/>
    <property type="project" value="TreeGrafter"/>
</dbReference>
<sequence length="712" mass="80594">MIVFSRLILVFLLFVGCSNTALNNPYPPEENSLNVLYSSFSERPKHLDPARSYASNEATFTAQIYEPPFQYHYLKRPYELVPLTAKKMPSPVYLDASGMVIEEDGPVSDVAWSLYEIQITPGIQYQPHPAFVKTAAGLSRYHKLDAIDLYDIRRLSDFKETGSRELIAEDYVYQIKRLAHPKIHSPIFGLMSQYIVGLGALGKTLKKSASEDKGFLDLRKFPLEGVEVIDRYTYRIKVKGKYPQFLYWLAMPFFAPLPHEADRFYAQPGLIEKNITLDWYPVGTGPYMLTVNNPNRQMVLEKNPNFHPEVYPTEGMPGDAEAGLLDDAGATLPFIEKIIFSLEKEGIPIWNKFLQGFYDGSGISSDSFDQAVQVSAGGDAALTDEMKAQGIRLLTSTATTTFYMAFNMLDPVVGGDSVSARLIRQAIGIAIDQEESIAIFRNGRGIAMQGPLPPGIFGYLEGEAGINPYVYDWVDGKAKRKSITVARKLLAEAGYPNGRDKKTGKPLIIHFDTTGTGPAVKANFDWMRKQFEKLQIQLVVRNTDYNRFQDKMLKGSAQMFQWGWNADYPDPENFLFLLYGPNAKAGKNGENAANYANPRFDALFEEMKNMGNSPRRQKIINEMLEIFRHDVPWVSGFHPKQFALYHAWQGNIKPNLMANNTLKYKKVDFLLRSKKRAEWNKPRWWPLAVIVVFFAAGTVPAVMSYRKKERGL</sequence>
<keyword evidence="5" id="KW-0472">Membrane</keyword>
<keyword evidence="4" id="KW-0732">Signal</keyword>
<comment type="similarity">
    <text evidence="2">Belongs to the bacterial solute-binding protein 5 family.</text>
</comment>
<dbReference type="Pfam" id="PF00496">
    <property type="entry name" value="SBP_bac_5"/>
    <property type="match status" value="1"/>
</dbReference>
<feature type="transmembrane region" description="Helical" evidence="5">
    <location>
        <begin position="684"/>
        <end position="705"/>
    </location>
</feature>
<evidence type="ECO:0000256" key="4">
    <source>
        <dbReference type="ARBA" id="ARBA00022729"/>
    </source>
</evidence>
<dbReference type="PANTHER" id="PTHR30290">
    <property type="entry name" value="PERIPLASMIC BINDING COMPONENT OF ABC TRANSPORTER"/>
    <property type="match status" value="1"/>
</dbReference>
<dbReference type="GO" id="GO:0042597">
    <property type="term" value="C:periplasmic space"/>
    <property type="evidence" value="ECO:0007669"/>
    <property type="project" value="UniProtKB-ARBA"/>
</dbReference>
<keyword evidence="5" id="KW-0812">Transmembrane</keyword>
<evidence type="ECO:0000259" key="6">
    <source>
        <dbReference type="Pfam" id="PF00496"/>
    </source>
</evidence>
<dbReference type="CDD" id="cd08505">
    <property type="entry name" value="PBP2_NikA_DppA_OppA_like_18"/>
    <property type="match status" value="1"/>
</dbReference>
<organism evidence="7">
    <name type="scientific">hydrothermal vent metagenome</name>
    <dbReference type="NCBI Taxonomy" id="652676"/>
    <lineage>
        <taxon>unclassified sequences</taxon>
        <taxon>metagenomes</taxon>
        <taxon>ecological metagenomes</taxon>
    </lineage>
</organism>
<dbReference type="InterPro" id="IPR030678">
    <property type="entry name" value="Peptide/Ni-bd"/>
</dbReference>
<dbReference type="Gene3D" id="3.10.105.10">
    <property type="entry name" value="Dipeptide-binding Protein, Domain 3"/>
    <property type="match status" value="1"/>
</dbReference>
<reference evidence="7" key="1">
    <citation type="submission" date="2018-06" db="EMBL/GenBank/DDBJ databases">
        <authorList>
            <person name="Zhirakovskaya E."/>
        </authorList>
    </citation>
    <scope>NUCLEOTIDE SEQUENCE</scope>
</reference>
<dbReference type="GO" id="GO:0030313">
    <property type="term" value="C:cell envelope"/>
    <property type="evidence" value="ECO:0007669"/>
    <property type="project" value="UniProtKB-SubCell"/>
</dbReference>
<evidence type="ECO:0000256" key="2">
    <source>
        <dbReference type="ARBA" id="ARBA00005695"/>
    </source>
</evidence>
<proteinExistence type="inferred from homology"/>
<evidence type="ECO:0000256" key="5">
    <source>
        <dbReference type="SAM" id="Phobius"/>
    </source>
</evidence>
<protein>
    <submittedName>
        <fullName evidence="7">ABC transporter, substrate-binding protein (Cluster 5, nickel/peptides/opines)</fullName>
    </submittedName>
</protein>
<dbReference type="GO" id="GO:1904680">
    <property type="term" value="F:peptide transmembrane transporter activity"/>
    <property type="evidence" value="ECO:0007669"/>
    <property type="project" value="TreeGrafter"/>
</dbReference>
<name>A0A3B1DN15_9ZZZZ</name>
<dbReference type="GO" id="GO:0043190">
    <property type="term" value="C:ATP-binding cassette (ABC) transporter complex"/>
    <property type="evidence" value="ECO:0007669"/>
    <property type="project" value="InterPro"/>
</dbReference>
<dbReference type="EMBL" id="UOGF01000101">
    <property type="protein sequence ID" value="VAX33075.1"/>
    <property type="molecule type" value="Genomic_DNA"/>
</dbReference>
<feature type="domain" description="Solute-binding protein family 5" evidence="6">
    <location>
        <begin position="166"/>
        <end position="584"/>
    </location>
</feature>
<dbReference type="Gene3D" id="3.40.190.10">
    <property type="entry name" value="Periplasmic binding protein-like II"/>
    <property type="match status" value="1"/>
</dbReference>
<dbReference type="PANTHER" id="PTHR30290:SF10">
    <property type="entry name" value="PERIPLASMIC OLIGOPEPTIDE-BINDING PROTEIN-RELATED"/>
    <property type="match status" value="1"/>
</dbReference>
<keyword evidence="5" id="KW-1133">Transmembrane helix</keyword>
<evidence type="ECO:0000313" key="7">
    <source>
        <dbReference type="EMBL" id="VAX33075.1"/>
    </source>
</evidence>
<evidence type="ECO:0000256" key="3">
    <source>
        <dbReference type="ARBA" id="ARBA00022448"/>
    </source>
</evidence>
<comment type="subcellular location">
    <subcellularLocation>
        <location evidence="1">Cell envelope</location>
    </subcellularLocation>
</comment>